<evidence type="ECO:0000259" key="4">
    <source>
        <dbReference type="Pfam" id="PF06429"/>
    </source>
</evidence>
<dbReference type="InterPro" id="IPR001444">
    <property type="entry name" value="Flag_bb_rod_N"/>
</dbReference>
<evidence type="ECO:0000256" key="2">
    <source>
        <dbReference type="RuleBase" id="RU362116"/>
    </source>
</evidence>
<feature type="domain" description="Flagellar hook protein FlgE/F/G-like D1" evidence="5">
    <location>
        <begin position="95"/>
        <end position="170"/>
    </location>
</feature>
<comment type="similarity">
    <text evidence="1 2">Belongs to the flagella basal body rod proteins family.</text>
</comment>
<dbReference type="InterPro" id="IPR010930">
    <property type="entry name" value="Flg_bb/hook_C_dom"/>
</dbReference>
<evidence type="ECO:0000259" key="5">
    <source>
        <dbReference type="Pfam" id="PF22692"/>
    </source>
</evidence>
<dbReference type="RefSeq" id="WP_013281980.1">
    <property type="nucleotide sequence ID" value="NC_014387.1"/>
</dbReference>
<keyword evidence="7" id="KW-1185">Reference proteome</keyword>
<evidence type="ECO:0000313" key="7">
    <source>
        <dbReference type="Proteomes" id="UP000001299"/>
    </source>
</evidence>
<dbReference type="SUPFAM" id="SSF117143">
    <property type="entry name" value="Flagellar hook protein flgE"/>
    <property type="match status" value="1"/>
</dbReference>
<dbReference type="AlphaFoldDB" id="E0RXB6"/>
<accession>E0RXB6</accession>
<sequence>MVRSLWSAATGMNAQQTNVDTISNNLANVNTAGYKAQGAQFKSLLYQELQTVTTTANGAPKPVTSQVGLGTRVASINQYFKQGSFLTNDNPAAMAISGDGFFGYLGSDGTSKYYTRNGNFSWALSEAGGTTLVLTTAEGNKVMDINGAEITVDGNRVASRITIGGDGKIYYPDDAGVPQDLGKQIGLWQFPNREGLERIGSVAFQETPASGAAINENTAAAGIKKSEIVQGYLEGSNVNVATEMVNLIVAQRAYEMNSTAIQTTDEMMQTANGLKR</sequence>
<dbReference type="EMBL" id="CP001810">
    <property type="protein sequence ID" value="ADL35327.1"/>
    <property type="molecule type" value="Genomic_DNA"/>
</dbReference>
<gene>
    <name evidence="6" type="primary">flgG1</name>
    <name evidence="6" type="ordered locus">bpr_I2594</name>
</gene>
<dbReference type="PANTHER" id="PTHR30435:SF19">
    <property type="entry name" value="FLAGELLAR BASAL-BODY ROD PROTEIN FLGG"/>
    <property type="match status" value="1"/>
</dbReference>
<dbReference type="Pfam" id="PF22692">
    <property type="entry name" value="LlgE_F_G_D1"/>
    <property type="match status" value="1"/>
</dbReference>
<dbReference type="Pfam" id="PF00460">
    <property type="entry name" value="Flg_bb_rod"/>
    <property type="match status" value="1"/>
</dbReference>
<dbReference type="eggNOG" id="COG4786">
    <property type="taxonomic scope" value="Bacteria"/>
</dbReference>
<dbReference type="STRING" id="515622.bpr_I2594"/>
<dbReference type="GO" id="GO:0009425">
    <property type="term" value="C:bacterial-type flagellum basal body"/>
    <property type="evidence" value="ECO:0007669"/>
    <property type="project" value="UniProtKB-SubCell"/>
</dbReference>
<dbReference type="HOGENOM" id="CLU_013687_0_1_9"/>
<reference evidence="6 7" key="1">
    <citation type="journal article" date="2010" name="PLoS ONE">
        <title>The glycobiome of the rumen bacterium Butyrivibrio proteoclasticus B316(T) highlights adaptation to a polysaccharide-rich environment.</title>
        <authorList>
            <person name="Kelly W.J."/>
            <person name="Leahy S.C."/>
            <person name="Altermann E."/>
            <person name="Yeoman C.J."/>
            <person name="Dunne J.C."/>
            <person name="Kong Z."/>
            <person name="Pacheco D.M."/>
            <person name="Li D."/>
            <person name="Noel S.J."/>
            <person name="Moon C.D."/>
            <person name="Cookson A.L."/>
            <person name="Attwood G.T."/>
        </authorList>
    </citation>
    <scope>NUCLEOTIDE SEQUENCE [LARGE SCALE GENOMIC DNA]</scope>
    <source>
        <strain evidence="7">ATCC 51982 / DSM 14932 / B316</strain>
    </source>
</reference>
<dbReference type="KEGG" id="bpb:bpr_I2594"/>
<evidence type="ECO:0000256" key="1">
    <source>
        <dbReference type="ARBA" id="ARBA00009677"/>
    </source>
</evidence>
<name>E0RXB6_BUTPB</name>
<evidence type="ECO:0000259" key="3">
    <source>
        <dbReference type="Pfam" id="PF00460"/>
    </source>
</evidence>
<protein>
    <submittedName>
        <fullName evidence="6">Flagellar basal-body rod protein FlgG1</fullName>
    </submittedName>
</protein>
<feature type="domain" description="Flagellar basal-body/hook protein C-terminal" evidence="4">
    <location>
        <begin position="229"/>
        <end position="274"/>
    </location>
</feature>
<keyword evidence="6" id="KW-0282">Flagellum</keyword>
<dbReference type="InterPro" id="IPR037925">
    <property type="entry name" value="FlgE/F/G-like"/>
</dbReference>
<keyword evidence="2" id="KW-0975">Bacterial flagellum</keyword>
<dbReference type="Proteomes" id="UP000001299">
    <property type="component" value="Chromosome 1"/>
</dbReference>
<keyword evidence="6" id="KW-0969">Cilium</keyword>
<proteinExistence type="inferred from homology"/>
<feature type="domain" description="Flagellar basal body rod protein N-terminal" evidence="3">
    <location>
        <begin position="7"/>
        <end position="35"/>
    </location>
</feature>
<dbReference type="InterPro" id="IPR020013">
    <property type="entry name" value="Flagellar_FlgE/F/G"/>
</dbReference>
<dbReference type="PROSITE" id="PS00588">
    <property type="entry name" value="FLAGELLA_BB_ROD"/>
    <property type="match status" value="1"/>
</dbReference>
<dbReference type="InterPro" id="IPR019776">
    <property type="entry name" value="Flagellar_basal_body_rod_CS"/>
</dbReference>
<organism evidence="6 7">
    <name type="scientific">Butyrivibrio proteoclasticus (strain ATCC 51982 / DSM 14932 / B316)</name>
    <name type="common">Clostridium proteoclasticum</name>
    <dbReference type="NCBI Taxonomy" id="515622"/>
    <lineage>
        <taxon>Bacteria</taxon>
        <taxon>Bacillati</taxon>
        <taxon>Bacillota</taxon>
        <taxon>Clostridia</taxon>
        <taxon>Lachnospirales</taxon>
        <taxon>Lachnospiraceae</taxon>
        <taxon>Butyrivibrio</taxon>
    </lineage>
</organism>
<keyword evidence="6" id="KW-0966">Cell projection</keyword>
<dbReference type="InterPro" id="IPR053967">
    <property type="entry name" value="LlgE_F_G-like_D1"/>
</dbReference>
<dbReference type="PANTHER" id="PTHR30435">
    <property type="entry name" value="FLAGELLAR PROTEIN"/>
    <property type="match status" value="1"/>
</dbReference>
<dbReference type="NCBIfam" id="TIGR03506">
    <property type="entry name" value="FlgEFG_subfam"/>
    <property type="match status" value="2"/>
</dbReference>
<comment type="subcellular location">
    <subcellularLocation>
        <location evidence="2">Bacterial flagellum basal body</location>
    </subcellularLocation>
</comment>
<dbReference type="GO" id="GO:0071978">
    <property type="term" value="P:bacterial-type flagellum-dependent swarming motility"/>
    <property type="evidence" value="ECO:0007669"/>
    <property type="project" value="TreeGrafter"/>
</dbReference>
<evidence type="ECO:0000313" key="6">
    <source>
        <dbReference type="EMBL" id="ADL35327.1"/>
    </source>
</evidence>
<dbReference type="Pfam" id="PF06429">
    <property type="entry name" value="Flg_bbr_C"/>
    <property type="match status" value="1"/>
</dbReference>